<comment type="caution">
    <text evidence="12">The sequence shown here is derived from an EMBL/GenBank/DDBJ whole genome shotgun (WGS) entry which is preliminary data.</text>
</comment>
<evidence type="ECO:0000256" key="3">
    <source>
        <dbReference type="ARBA" id="ARBA00012239"/>
    </source>
</evidence>
<dbReference type="RefSeq" id="WP_345503360.1">
    <property type="nucleotide sequence ID" value="NZ_BAABLO010000011.1"/>
</dbReference>
<dbReference type="Gene3D" id="3.90.1150.10">
    <property type="entry name" value="Aspartate Aminotransferase, domain 1"/>
    <property type="match status" value="1"/>
</dbReference>
<sequence>MPAYLDHAATTPLLPSAAAAMTEQLAVTGNASSLHTSGRLARRVVEESRERIARALGARPSEVVFTSGGTESDNLAVAGTWTARRDADPARIRIVASAIEHHAVLDCVDHLVSHEGAKVSWVEPDASGVVTVDAVRAAIEEDPGSVALVTVMWANNEVGTIQPVAALAALAHEYGVPFHSDAVQAAGHVPVHFAETGLDLMTVTGHKVGGPLGVGALVVRRDAVLVPQTFGGGQERQVRSGTLDVPAIRALAVAMEESVGSLDTETPRLVALRDRLITSALAMGYDATVTGAWEAGDAARRLPGNAHLLVPGCEGDSLLYLLDAAGVECSTGSACQAGVPQPSHVLLAMGIPESCARGALRLTLGHTSTDADVDAFLAALPAAVERARRASGVS</sequence>
<evidence type="ECO:0000313" key="13">
    <source>
        <dbReference type="Proteomes" id="UP001500556"/>
    </source>
</evidence>
<keyword evidence="6" id="KW-0663">Pyridoxal phosphate</keyword>
<comment type="catalytic activity">
    <reaction evidence="9">
        <text>(sulfur carrier)-H + L-cysteine = (sulfur carrier)-SH + L-alanine</text>
        <dbReference type="Rhea" id="RHEA:43892"/>
        <dbReference type="Rhea" id="RHEA-COMP:14737"/>
        <dbReference type="Rhea" id="RHEA-COMP:14739"/>
        <dbReference type="ChEBI" id="CHEBI:29917"/>
        <dbReference type="ChEBI" id="CHEBI:35235"/>
        <dbReference type="ChEBI" id="CHEBI:57972"/>
        <dbReference type="ChEBI" id="CHEBI:64428"/>
        <dbReference type="EC" id="2.8.1.7"/>
    </reaction>
</comment>
<gene>
    <name evidence="12" type="ORF">GCM10025782_22600</name>
</gene>
<evidence type="ECO:0000256" key="4">
    <source>
        <dbReference type="ARBA" id="ARBA00022679"/>
    </source>
</evidence>
<dbReference type="PANTHER" id="PTHR11601">
    <property type="entry name" value="CYSTEINE DESULFURYLASE FAMILY MEMBER"/>
    <property type="match status" value="1"/>
</dbReference>
<proteinExistence type="inferred from homology"/>
<dbReference type="Gene3D" id="3.40.640.10">
    <property type="entry name" value="Type I PLP-dependent aspartate aminotransferase-like (Major domain)"/>
    <property type="match status" value="1"/>
</dbReference>
<comment type="similarity">
    <text evidence="2">Belongs to the class-V pyridoxal-phosphate-dependent aminotransferase family. NifS/IscS subfamily.</text>
</comment>
<evidence type="ECO:0000313" key="12">
    <source>
        <dbReference type="EMBL" id="GAA4724093.1"/>
    </source>
</evidence>
<dbReference type="EC" id="2.8.1.7" evidence="3"/>
<dbReference type="InterPro" id="IPR020578">
    <property type="entry name" value="Aminotrans_V_PyrdxlP_BS"/>
</dbReference>
<comment type="cofactor">
    <cofactor evidence="1 10">
        <name>pyridoxal 5'-phosphate</name>
        <dbReference type="ChEBI" id="CHEBI:597326"/>
    </cofactor>
</comment>
<evidence type="ECO:0000256" key="7">
    <source>
        <dbReference type="ARBA" id="ARBA00023004"/>
    </source>
</evidence>
<dbReference type="InterPro" id="IPR015421">
    <property type="entry name" value="PyrdxlP-dep_Trfase_major"/>
</dbReference>
<reference evidence="13" key="1">
    <citation type="journal article" date="2019" name="Int. J. Syst. Evol. Microbiol.">
        <title>The Global Catalogue of Microorganisms (GCM) 10K type strain sequencing project: providing services to taxonomists for standard genome sequencing and annotation.</title>
        <authorList>
            <consortium name="The Broad Institute Genomics Platform"/>
            <consortium name="The Broad Institute Genome Sequencing Center for Infectious Disease"/>
            <person name="Wu L."/>
            <person name="Ma J."/>
        </authorList>
    </citation>
    <scope>NUCLEOTIDE SEQUENCE [LARGE SCALE GENOMIC DNA]</scope>
    <source>
        <strain evidence="13">JCM 18961</strain>
    </source>
</reference>
<feature type="domain" description="Aminotransferase class V" evidence="11">
    <location>
        <begin position="4"/>
        <end position="376"/>
    </location>
</feature>
<evidence type="ECO:0000259" key="11">
    <source>
        <dbReference type="Pfam" id="PF00266"/>
    </source>
</evidence>
<dbReference type="InterPro" id="IPR000192">
    <property type="entry name" value="Aminotrans_V_dom"/>
</dbReference>
<evidence type="ECO:0000256" key="10">
    <source>
        <dbReference type="RuleBase" id="RU004504"/>
    </source>
</evidence>
<protein>
    <recommendedName>
        <fullName evidence="3">cysteine desulfurase</fullName>
        <ecNumber evidence="3">2.8.1.7</ecNumber>
    </recommendedName>
</protein>
<evidence type="ECO:0000256" key="9">
    <source>
        <dbReference type="ARBA" id="ARBA00050776"/>
    </source>
</evidence>
<dbReference type="InterPro" id="IPR016454">
    <property type="entry name" value="Cysteine_dSase"/>
</dbReference>
<keyword evidence="8" id="KW-0411">Iron-sulfur</keyword>
<dbReference type="Proteomes" id="UP001500556">
    <property type="component" value="Unassembled WGS sequence"/>
</dbReference>
<dbReference type="InterPro" id="IPR015424">
    <property type="entry name" value="PyrdxlP-dep_Trfase"/>
</dbReference>
<dbReference type="PIRSF" id="PIRSF005572">
    <property type="entry name" value="NifS"/>
    <property type="match status" value="1"/>
</dbReference>
<evidence type="ECO:0000256" key="5">
    <source>
        <dbReference type="ARBA" id="ARBA00022723"/>
    </source>
</evidence>
<evidence type="ECO:0000256" key="6">
    <source>
        <dbReference type="ARBA" id="ARBA00022898"/>
    </source>
</evidence>
<name>A0ABP8Y8E9_9MICO</name>
<organism evidence="12 13">
    <name type="scientific">Pedococcus ginsenosidimutans</name>
    <dbReference type="NCBI Taxonomy" id="490570"/>
    <lineage>
        <taxon>Bacteria</taxon>
        <taxon>Bacillati</taxon>
        <taxon>Actinomycetota</taxon>
        <taxon>Actinomycetes</taxon>
        <taxon>Micrococcales</taxon>
        <taxon>Intrasporangiaceae</taxon>
        <taxon>Pedococcus</taxon>
    </lineage>
</organism>
<keyword evidence="5" id="KW-0479">Metal-binding</keyword>
<dbReference type="SUPFAM" id="SSF53383">
    <property type="entry name" value="PLP-dependent transferases"/>
    <property type="match status" value="1"/>
</dbReference>
<accession>A0ABP8Y8E9</accession>
<keyword evidence="13" id="KW-1185">Reference proteome</keyword>
<dbReference type="Gene3D" id="1.10.260.50">
    <property type="match status" value="1"/>
</dbReference>
<dbReference type="Pfam" id="PF00266">
    <property type="entry name" value="Aminotran_5"/>
    <property type="match status" value="1"/>
</dbReference>
<evidence type="ECO:0000256" key="2">
    <source>
        <dbReference type="ARBA" id="ARBA00006490"/>
    </source>
</evidence>
<evidence type="ECO:0000256" key="8">
    <source>
        <dbReference type="ARBA" id="ARBA00023014"/>
    </source>
</evidence>
<dbReference type="InterPro" id="IPR015422">
    <property type="entry name" value="PyrdxlP-dep_Trfase_small"/>
</dbReference>
<dbReference type="PROSITE" id="PS00595">
    <property type="entry name" value="AA_TRANSFER_CLASS_5"/>
    <property type="match status" value="1"/>
</dbReference>
<keyword evidence="7" id="KW-0408">Iron</keyword>
<keyword evidence="4" id="KW-0808">Transferase</keyword>
<evidence type="ECO:0000256" key="1">
    <source>
        <dbReference type="ARBA" id="ARBA00001933"/>
    </source>
</evidence>
<dbReference type="EMBL" id="BAABLO010000011">
    <property type="protein sequence ID" value="GAA4724093.1"/>
    <property type="molecule type" value="Genomic_DNA"/>
</dbReference>
<dbReference type="PANTHER" id="PTHR11601:SF34">
    <property type="entry name" value="CYSTEINE DESULFURASE"/>
    <property type="match status" value="1"/>
</dbReference>